<evidence type="ECO:0000313" key="3">
    <source>
        <dbReference type="Proteomes" id="UP001596328"/>
    </source>
</evidence>
<dbReference type="Pfam" id="PF01974">
    <property type="entry name" value="tRNA_int_endo"/>
    <property type="match status" value="1"/>
</dbReference>
<dbReference type="InterPro" id="IPR011856">
    <property type="entry name" value="tRNA_endonuc-like_dom_sf"/>
</dbReference>
<dbReference type="AlphaFoldDB" id="A0ABD5S368"/>
<feature type="domain" description="tRNA intron endonuclease catalytic" evidence="1">
    <location>
        <begin position="1"/>
        <end position="76"/>
    </location>
</feature>
<dbReference type="CDD" id="cd22363">
    <property type="entry name" value="tRNA-intron_lyase_C"/>
    <property type="match status" value="1"/>
</dbReference>
<reference evidence="2 3" key="1">
    <citation type="journal article" date="2019" name="Int. J. Syst. Evol. Microbiol.">
        <title>The Global Catalogue of Microorganisms (GCM) 10K type strain sequencing project: providing services to taxonomists for standard genome sequencing and annotation.</title>
        <authorList>
            <consortium name="The Broad Institute Genomics Platform"/>
            <consortium name="The Broad Institute Genome Sequencing Center for Infectious Disease"/>
            <person name="Wu L."/>
            <person name="Ma J."/>
        </authorList>
    </citation>
    <scope>NUCLEOTIDE SEQUENCE [LARGE SCALE GENOMIC DNA]</scope>
    <source>
        <strain evidence="2 3">NBRC 111368</strain>
    </source>
</reference>
<organism evidence="2 3">
    <name type="scientific">Halobium palmae</name>
    <dbReference type="NCBI Taxonomy" id="1776492"/>
    <lineage>
        <taxon>Archaea</taxon>
        <taxon>Methanobacteriati</taxon>
        <taxon>Methanobacteriota</taxon>
        <taxon>Stenosarchaea group</taxon>
        <taxon>Halobacteria</taxon>
        <taxon>Halobacteriales</taxon>
        <taxon>Haloferacaceae</taxon>
        <taxon>Halobium</taxon>
    </lineage>
</organism>
<proteinExistence type="predicted"/>
<comment type="caution">
    <text evidence="2">The sequence shown here is derived from an EMBL/GenBank/DDBJ whole genome shotgun (WGS) entry which is preliminary data.</text>
</comment>
<evidence type="ECO:0000313" key="2">
    <source>
        <dbReference type="EMBL" id="MFC6725995.1"/>
    </source>
</evidence>
<dbReference type="GO" id="GO:0016829">
    <property type="term" value="F:lyase activity"/>
    <property type="evidence" value="ECO:0007669"/>
    <property type="project" value="UniProtKB-KW"/>
</dbReference>
<name>A0ABD5S368_9EURY</name>
<dbReference type="Gene3D" id="3.40.1350.10">
    <property type="match status" value="1"/>
</dbReference>
<feature type="non-terminal residue" evidence="2">
    <location>
        <position position="1"/>
    </location>
</feature>
<keyword evidence="3" id="KW-1185">Reference proteome</keyword>
<dbReference type="InterPro" id="IPR036167">
    <property type="entry name" value="tRNA_intron_Endo_cat-like_sf"/>
</dbReference>
<accession>A0ABD5S368</accession>
<evidence type="ECO:0000259" key="1">
    <source>
        <dbReference type="Pfam" id="PF01974"/>
    </source>
</evidence>
<protein>
    <submittedName>
        <fullName evidence="2">tRNA-intron lyase</fullName>
    </submittedName>
</protein>
<dbReference type="SUPFAM" id="SSF53032">
    <property type="entry name" value="tRNA-intron endonuclease catalytic domain-like"/>
    <property type="match status" value="1"/>
</dbReference>
<dbReference type="InterPro" id="IPR006677">
    <property type="entry name" value="tRNA_intron_Endonuc_cat-like"/>
</dbReference>
<dbReference type="EMBL" id="JBHSWU010000824">
    <property type="protein sequence ID" value="MFC6725995.1"/>
    <property type="molecule type" value="Genomic_DNA"/>
</dbReference>
<sequence length="84" mass="9245">ERGVVPKTGFKFGADFRTYGELESVSELGHSEALVRVVTADHAFSPRDLALDVRLAGGVRKRMVFALTRSKEGIDWLSIGRLTP</sequence>
<gene>
    <name evidence="2" type="ORF">ACFQE1_16815</name>
</gene>
<keyword evidence="2" id="KW-0456">Lyase</keyword>
<dbReference type="Proteomes" id="UP001596328">
    <property type="component" value="Unassembled WGS sequence"/>
</dbReference>